<dbReference type="InterPro" id="IPR000276">
    <property type="entry name" value="GPCR_Rhodpsn"/>
</dbReference>
<evidence type="ECO:0000256" key="7">
    <source>
        <dbReference type="ARBA" id="ARBA00023170"/>
    </source>
</evidence>
<evidence type="ECO:0000256" key="1">
    <source>
        <dbReference type="ARBA" id="ARBA00004651"/>
    </source>
</evidence>
<dbReference type="PRINTS" id="PR00237">
    <property type="entry name" value="GPCRRHODOPSN"/>
</dbReference>
<reference evidence="11" key="1">
    <citation type="submission" date="2025-08" db="UniProtKB">
        <authorList>
            <consortium name="Ensembl"/>
        </authorList>
    </citation>
    <scope>IDENTIFICATION</scope>
</reference>
<organism evidence="11 12">
    <name type="scientific">Paramormyrops kingsleyae</name>
    <dbReference type="NCBI Taxonomy" id="1676925"/>
    <lineage>
        <taxon>Eukaryota</taxon>
        <taxon>Metazoa</taxon>
        <taxon>Chordata</taxon>
        <taxon>Craniata</taxon>
        <taxon>Vertebrata</taxon>
        <taxon>Euteleostomi</taxon>
        <taxon>Actinopterygii</taxon>
        <taxon>Neopterygii</taxon>
        <taxon>Teleostei</taxon>
        <taxon>Osteoglossocephala</taxon>
        <taxon>Osteoglossomorpha</taxon>
        <taxon>Osteoglossiformes</taxon>
        <taxon>Mormyridae</taxon>
        <taxon>Paramormyrops</taxon>
    </lineage>
</organism>
<evidence type="ECO:0000256" key="2">
    <source>
        <dbReference type="ARBA" id="ARBA00022475"/>
    </source>
</evidence>
<evidence type="ECO:0000259" key="10">
    <source>
        <dbReference type="PROSITE" id="PS50262"/>
    </source>
</evidence>
<keyword evidence="3 9" id="KW-0812">Transmembrane</keyword>
<keyword evidence="12" id="KW-1185">Reference proteome</keyword>
<proteinExistence type="predicted"/>
<feature type="domain" description="G-protein coupled receptors family 1 profile" evidence="10">
    <location>
        <begin position="45"/>
        <end position="289"/>
    </location>
</feature>
<evidence type="ECO:0000313" key="11">
    <source>
        <dbReference type="Ensembl" id="ENSPKIP00000010440.1"/>
    </source>
</evidence>
<dbReference type="InterPro" id="IPR017452">
    <property type="entry name" value="GPCR_Rhodpsn_7TM"/>
</dbReference>
<protein>
    <recommendedName>
        <fullName evidence="10">G-protein coupled receptors family 1 profile domain-containing protein</fullName>
    </recommendedName>
</protein>
<dbReference type="GO" id="GO:0004994">
    <property type="term" value="F:somatostatin receptor activity"/>
    <property type="evidence" value="ECO:0007669"/>
    <property type="project" value="TreeGrafter"/>
</dbReference>
<keyword evidence="8" id="KW-0807">Transducer</keyword>
<dbReference type="GO" id="GO:0050796">
    <property type="term" value="P:regulation of insulin secretion"/>
    <property type="evidence" value="ECO:0007669"/>
    <property type="project" value="TreeGrafter"/>
</dbReference>
<dbReference type="PROSITE" id="PS50262">
    <property type="entry name" value="G_PROTEIN_RECEP_F1_2"/>
    <property type="match status" value="1"/>
</dbReference>
<dbReference type="GO" id="GO:0005886">
    <property type="term" value="C:plasma membrane"/>
    <property type="evidence" value="ECO:0007669"/>
    <property type="project" value="UniProtKB-SubCell"/>
</dbReference>
<accession>A0A3B3QXR2</accession>
<evidence type="ECO:0000313" key="12">
    <source>
        <dbReference type="Proteomes" id="UP000261540"/>
    </source>
</evidence>
<dbReference type="PANTHER" id="PTHR24229">
    <property type="entry name" value="NEUROPEPTIDES RECEPTOR"/>
    <property type="match status" value="1"/>
</dbReference>
<feature type="transmembrane region" description="Helical" evidence="9">
    <location>
        <begin position="66"/>
        <end position="90"/>
    </location>
</feature>
<feature type="transmembrane region" description="Helical" evidence="9">
    <location>
        <begin position="32"/>
        <end position="54"/>
    </location>
</feature>
<keyword evidence="6 9" id="KW-0472">Membrane</keyword>
<dbReference type="Pfam" id="PF00001">
    <property type="entry name" value="7tm_1"/>
    <property type="match status" value="1"/>
</dbReference>
<feature type="transmembrane region" description="Helical" evidence="9">
    <location>
        <begin position="236"/>
        <end position="258"/>
    </location>
</feature>
<feature type="transmembrane region" description="Helical" evidence="9">
    <location>
        <begin position="144"/>
        <end position="164"/>
    </location>
</feature>
<dbReference type="Gene3D" id="1.20.1070.10">
    <property type="entry name" value="Rhodopsin 7-helix transmembrane proteins"/>
    <property type="match status" value="1"/>
</dbReference>
<dbReference type="Ensembl" id="ENSPKIT00000034572.1">
    <property type="protein sequence ID" value="ENSPKIP00000010440.1"/>
    <property type="gene ID" value="ENSPKIG00000025161.1"/>
</dbReference>
<keyword evidence="2" id="KW-1003">Cell membrane</keyword>
<dbReference type="PANTHER" id="PTHR24229:SF111">
    <property type="entry name" value="SOMATOSTATIN RECEPTOR TYPE 2-LIKE"/>
    <property type="match status" value="1"/>
</dbReference>
<feature type="transmembrane region" description="Helical" evidence="9">
    <location>
        <begin position="102"/>
        <end position="123"/>
    </location>
</feature>
<dbReference type="SUPFAM" id="SSF81321">
    <property type="entry name" value="Family A G protein-coupled receptor-like"/>
    <property type="match status" value="1"/>
</dbReference>
<dbReference type="GO" id="GO:0043005">
    <property type="term" value="C:neuron projection"/>
    <property type="evidence" value="ECO:0007669"/>
    <property type="project" value="TreeGrafter"/>
</dbReference>
<keyword evidence="7" id="KW-0675">Receptor</keyword>
<dbReference type="GO" id="GO:0071385">
    <property type="term" value="P:cellular response to glucocorticoid stimulus"/>
    <property type="evidence" value="ECO:0007669"/>
    <property type="project" value="TreeGrafter"/>
</dbReference>
<evidence type="ECO:0000256" key="4">
    <source>
        <dbReference type="ARBA" id="ARBA00022989"/>
    </source>
</evidence>
<name>A0A3B3QXR2_9TELE</name>
<dbReference type="Proteomes" id="UP000261540">
    <property type="component" value="Unplaced"/>
</dbReference>
<evidence type="ECO:0000256" key="6">
    <source>
        <dbReference type="ARBA" id="ARBA00023136"/>
    </source>
</evidence>
<evidence type="ECO:0000256" key="5">
    <source>
        <dbReference type="ARBA" id="ARBA00023040"/>
    </source>
</evidence>
<feature type="transmembrane region" description="Helical" evidence="9">
    <location>
        <begin position="270"/>
        <end position="292"/>
    </location>
</feature>
<dbReference type="GO" id="GO:0042923">
    <property type="term" value="F:neuropeptide binding"/>
    <property type="evidence" value="ECO:0007669"/>
    <property type="project" value="TreeGrafter"/>
</dbReference>
<feature type="transmembrane region" description="Helical" evidence="9">
    <location>
        <begin position="184"/>
        <end position="215"/>
    </location>
</feature>
<evidence type="ECO:0000256" key="9">
    <source>
        <dbReference type="SAM" id="Phobius"/>
    </source>
</evidence>
<sequence length="334" mass="36064">LTPPLPPSQGSWETSSGKTEGLVGGPLSVLMAVLYLAVCVLGLAGNGLVMAAILKLDRMSTATTVYIFNLALADGLFMVGLPFVSFQYLQDRWPFGDLACRLLVLLDGINQFTSVFCLTVMSVDRCLAAADPVRFGPWRRPSRAKVISLLLWPLSLLPVLPMALRFSAEGGQCGPDPHEAVGSWWMVFITCAFVLGFALPFSIMAVSYAVLALALKARGAPGPGGQPPESQATRMVASVAVVFAICWLPFYAVNFYVLHHSDTGQAFDGIFRAAVLLSYAWSCTNPVLYACFSDTFRRHFCTLLCRDGRPSTCDANTEAFDLCDDARTGQPSPV</sequence>
<evidence type="ECO:0000256" key="3">
    <source>
        <dbReference type="ARBA" id="ARBA00022692"/>
    </source>
</evidence>
<reference evidence="11" key="2">
    <citation type="submission" date="2025-09" db="UniProtKB">
        <authorList>
            <consortium name="Ensembl"/>
        </authorList>
    </citation>
    <scope>IDENTIFICATION</scope>
</reference>
<keyword evidence="5" id="KW-0297">G-protein coupled receptor</keyword>
<dbReference type="AlphaFoldDB" id="A0A3B3QXR2"/>
<keyword evidence="4 9" id="KW-1133">Transmembrane helix</keyword>
<dbReference type="GeneTree" id="ENSGT00940000156544"/>
<evidence type="ECO:0000256" key="8">
    <source>
        <dbReference type="ARBA" id="ARBA00023224"/>
    </source>
</evidence>
<comment type="subcellular location">
    <subcellularLocation>
        <location evidence="1">Cell membrane</location>
        <topology evidence="1">Multi-pass membrane protein</topology>
    </subcellularLocation>
</comment>